<reference evidence="1" key="1">
    <citation type="submission" date="2022-02" db="EMBL/GenBank/DDBJ databases">
        <title>Vibrio sp. nov., a new bacterium isolated from Bohai sea, China.</title>
        <authorList>
            <person name="Yuan Y."/>
        </authorList>
    </citation>
    <scope>NUCLEOTIDE SEQUENCE</scope>
    <source>
        <strain evidence="1">DBSS07</strain>
    </source>
</reference>
<protein>
    <submittedName>
        <fullName evidence="1">DUF481 domain-containing protein</fullName>
    </submittedName>
</protein>
<dbReference type="Proteomes" id="UP001155586">
    <property type="component" value="Unassembled WGS sequence"/>
</dbReference>
<dbReference type="AlphaFoldDB" id="A0A9X3CEP1"/>
<dbReference type="EMBL" id="JAKRRX010000058">
    <property type="protein sequence ID" value="MCW8334442.1"/>
    <property type="molecule type" value="Genomic_DNA"/>
</dbReference>
<comment type="caution">
    <text evidence="1">The sequence shown here is derived from an EMBL/GenBank/DDBJ whole genome shotgun (WGS) entry which is preliminary data.</text>
</comment>
<accession>A0A9X3CEP1</accession>
<organism evidence="1 2">
    <name type="scientific">Vibrio paucivorans</name>
    <dbReference type="NCBI Taxonomy" id="2829489"/>
    <lineage>
        <taxon>Bacteria</taxon>
        <taxon>Pseudomonadati</taxon>
        <taxon>Pseudomonadota</taxon>
        <taxon>Gammaproteobacteria</taxon>
        <taxon>Vibrionales</taxon>
        <taxon>Vibrionaceae</taxon>
        <taxon>Vibrio</taxon>
    </lineage>
</organism>
<evidence type="ECO:0000313" key="1">
    <source>
        <dbReference type="EMBL" id="MCW8334442.1"/>
    </source>
</evidence>
<dbReference type="RefSeq" id="WP_265687807.1">
    <property type="nucleotide sequence ID" value="NZ_JAKRRX010000058.1"/>
</dbReference>
<proteinExistence type="predicted"/>
<name>A0A9X3CEP1_9VIBR</name>
<sequence length="360" mass="40431">MNPLSYFSFNTFLVISVAILYSEQSFSSGADDWVELNSGEILRGELISSTEHTINSYESALVFDSEDLGEQEIDFEDIDVLHTARFFNILLTSGERISGLLTIQDDTLSVHGSKVQEIELSDIVSIYKATNNEADKWSSELFLGLNINKGNTDESSFAVVAETERKSVRSRLLLQYLANIAQSNGEQSANNHLFDASYDMNISAKIFFRPLKFSIDSDEFQNIDYRINASTQFGYFILTSPATEWDISIGPGVQYTKFKTIPVDAEKHTTSPTALVSSRFSSQLTDNIEISHVYDVNWAKSSAGGIRHTNNLGLDFEVLDDLDFSLKFIWDYSSNPQSDASNVTPEKSDYRLHFGMSYEL</sequence>
<dbReference type="InterPro" id="IPR007433">
    <property type="entry name" value="DUF481"/>
</dbReference>
<evidence type="ECO:0000313" key="2">
    <source>
        <dbReference type="Proteomes" id="UP001155586"/>
    </source>
</evidence>
<dbReference type="Pfam" id="PF04338">
    <property type="entry name" value="DUF481"/>
    <property type="match status" value="1"/>
</dbReference>
<gene>
    <name evidence="1" type="ORF">MD483_11470</name>
</gene>
<keyword evidence="2" id="KW-1185">Reference proteome</keyword>